<organism evidence="2 3">
    <name type="scientific">Pleurodeles waltl</name>
    <name type="common">Iberian ribbed newt</name>
    <dbReference type="NCBI Taxonomy" id="8319"/>
    <lineage>
        <taxon>Eukaryota</taxon>
        <taxon>Metazoa</taxon>
        <taxon>Chordata</taxon>
        <taxon>Craniata</taxon>
        <taxon>Vertebrata</taxon>
        <taxon>Euteleostomi</taxon>
        <taxon>Amphibia</taxon>
        <taxon>Batrachia</taxon>
        <taxon>Caudata</taxon>
        <taxon>Salamandroidea</taxon>
        <taxon>Salamandridae</taxon>
        <taxon>Pleurodelinae</taxon>
        <taxon>Pleurodeles</taxon>
    </lineage>
</organism>
<gene>
    <name evidence="2" type="ORF">NDU88_004349</name>
</gene>
<accession>A0AAV7RH18</accession>
<comment type="caution">
    <text evidence="2">The sequence shown here is derived from an EMBL/GenBank/DDBJ whole genome shotgun (WGS) entry which is preliminary data.</text>
</comment>
<feature type="compositionally biased region" description="Basic and acidic residues" evidence="1">
    <location>
        <begin position="32"/>
        <end position="41"/>
    </location>
</feature>
<name>A0AAV7RH18_PLEWA</name>
<dbReference type="InterPro" id="IPR050951">
    <property type="entry name" value="Retrovirus_Pol_polyprotein"/>
</dbReference>
<dbReference type="PANTHER" id="PTHR37984">
    <property type="entry name" value="PROTEIN CBG26694"/>
    <property type="match status" value="1"/>
</dbReference>
<sequence length="139" mass="15707">MYASRGQPVTQEQTMKQSRQDPLPDPGPLDFAVKKGKDAAGRHVVRGRLHGPKNGLRAAPQNENGTKDGIKPKKELLSAILDAPVPINTEELRSFLGLMEFHAKFVRTFSEKTYGMRQLLKCKVKFEWTEVLQEEFESI</sequence>
<dbReference type="InterPro" id="IPR043128">
    <property type="entry name" value="Rev_trsase/Diguanyl_cyclase"/>
</dbReference>
<evidence type="ECO:0000313" key="2">
    <source>
        <dbReference type="EMBL" id="KAJ1151569.1"/>
    </source>
</evidence>
<dbReference type="AlphaFoldDB" id="A0AAV7RH18"/>
<dbReference type="Gene3D" id="3.30.70.270">
    <property type="match status" value="1"/>
</dbReference>
<evidence type="ECO:0000313" key="3">
    <source>
        <dbReference type="Proteomes" id="UP001066276"/>
    </source>
</evidence>
<feature type="compositionally biased region" description="Polar residues" evidence="1">
    <location>
        <begin position="7"/>
        <end position="17"/>
    </location>
</feature>
<dbReference type="SUPFAM" id="SSF56672">
    <property type="entry name" value="DNA/RNA polymerases"/>
    <property type="match status" value="1"/>
</dbReference>
<proteinExistence type="predicted"/>
<dbReference type="InterPro" id="IPR043502">
    <property type="entry name" value="DNA/RNA_pol_sf"/>
</dbReference>
<dbReference type="Proteomes" id="UP001066276">
    <property type="component" value="Chromosome 5"/>
</dbReference>
<evidence type="ECO:0000256" key="1">
    <source>
        <dbReference type="SAM" id="MobiDB-lite"/>
    </source>
</evidence>
<feature type="region of interest" description="Disordered" evidence="1">
    <location>
        <begin position="1"/>
        <end position="70"/>
    </location>
</feature>
<dbReference type="PANTHER" id="PTHR37984:SF5">
    <property type="entry name" value="PROTEIN NYNRIN-LIKE"/>
    <property type="match status" value="1"/>
</dbReference>
<keyword evidence="3" id="KW-1185">Reference proteome</keyword>
<dbReference type="EMBL" id="JANPWB010000009">
    <property type="protein sequence ID" value="KAJ1151569.1"/>
    <property type="molecule type" value="Genomic_DNA"/>
</dbReference>
<protein>
    <submittedName>
        <fullName evidence="2">Uncharacterized protein</fullName>
    </submittedName>
</protein>
<reference evidence="2" key="1">
    <citation type="journal article" date="2022" name="bioRxiv">
        <title>Sequencing and chromosome-scale assembly of the giantPleurodeles waltlgenome.</title>
        <authorList>
            <person name="Brown T."/>
            <person name="Elewa A."/>
            <person name="Iarovenko S."/>
            <person name="Subramanian E."/>
            <person name="Araus A.J."/>
            <person name="Petzold A."/>
            <person name="Susuki M."/>
            <person name="Suzuki K.-i.T."/>
            <person name="Hayashi T."/>
            <person name="Toyoda A."/>
            <person name="Oliveira C."/>
            <person name="Osipova E."/>
            <person name="Leigh N.D."/>
            <person name="Simon A."/>
            <person name="Yun M.H."/>
        </authorList>
    </citation>
    <scope>NUCLEOTIDE SEQUENCE</scope>
    <source>
        <strain evidence="2">20211129_DDA</strain>
        <tissue evidence="2">Liver</tissue>
    </source>
</reference>